<keyword evidence="2" id="KW-0812">Transmembrane</keyword>
<dbReference type="InterPro" id="IPR036179">
    <property type="entry name" value="Ig-like_dom_sf"/>
</dbReference>
<name>A0A4W5JNG3_9TELE</name>
<feature type="transmembrane region" description="Helical" evidence="2">
    <location>
        <begin position="340"/>
        <end position="361"/>
    </location>
</feature>
<dbReference type="AlphaFoldDB" id="A0A4W5JNG3"/>
<dbReference type="PROSITE" id="PS50835">
    <property type="entry name" value="IG_LIKE"/>
    <property type="match status" value="2"/>
</dbReference>
<dbReference type="InterPro" id="IPR003598">
    <property type="entry name" value="Ig_sub2"/>
</dbReference>
<reference evidence="4" key="3">
    <citation type="submission" date="2025-09" db="UniProtKB">
        <authorList>
            <consortium name="Ensembl"/>
        </authorList>
    </citation>
    <scope>IDENTIFICATION</scope>
</reference>
<evidence type="ECO:0000259" key="3">
    <source>
        <dbReference type="PROSITE" id="PS50835"/>
    </source>
</evidence>
<organism evidence="4 5">
    <name type="scientific">Hucho hucho</name>
    <name type="common">huchen</name>
    <dbReference type="NCBI Taxonomy" id="62062"/>
    <lineage>
        <taxon>Eukaryota</taxon>
        <taxon>Metazoa</taxon>
        <taxon>Chordata</taxon>
        <taxon>Craniata</taxon>
        <taxon>Vertebrata</taxon>
        <taxon>Euteleostomi</taxon>
        <taxon>Actinopterygii</taxon>
        <taxon>Neopterygii</taxon>
        <taxon>Teleostei</taxon>
        <taxon>Protacanthopterygii</taxon>
        <taxon>Salmoniformes</taxon>
        <taxon>Salmonidae</taxon>
        <taxon>Salmoninae</taxon>
        <taxon>Hucho</taxon>
    </lineage>
</organism>
<dbReference type="InterPro" id="IPR007110">
    <property type="entry name" value="Ig-like_dom"/>
</dbReference>
<evidence type="ECO:0000313" key="5">
    <source>
        <dbReference type="Proteomes" id="UP000314982"/>
    </source>
</evidence>
<dbReference type="InterPro" id="IPR003599">
    <property type="entry name" value="Ig_sub"/>
</dbReference>
<dbReference type="STRING" id="62062.ENSHHUP00000006528"/>
<accession>A0A4W5JNG3</accession>
<evidence type="ECO:0000256" key="2">
    <source>
        <dbReference type="SAM" id="Phobius"/>
    </source>
</evidence>
<dbReference type="PRINTS" id="PR01474">
    <property type="entry name" value="VCAM1"/>
</dbReference>
<reference evidence="4" key="2">
    <citation type="submission" date="2025-08" db="UniProtKB">
        <authorList>
            <consortium name="Ensembl"/>
        </authorList>
    </citation>
    <scope>IDENTIFICATION</scope>
</reference>
<keyword evidence="5" id="KW-1185">Reference proteome</keyword>
<feature type="region of interest" description="Disordered" evidence="1">
    <location>
        <begin position="376"/>
        <end position="399"/>
    </location>
</feature>
<dbReference type="SUPFAM" id="SSF48726">
    <property type="entry name" value="Immunoglobulin"/>
    <property type="match status" value="2"/>
</dbReference>
<feature type="compositionally biased region" description="Polar residues" evidence="1">
    <location>
        <begin position="380"/>
        <end position="395"/>
    </location>
</feature>
<dbReference type="Proteomes" id="UP000314982">
    <property type="component" value="Unassembled WGS sequence"/>
</dbReference>
<keyword evidence="2" id="KW-1133">Transmembrane helix</keyword>
<dbReference type="SMART" id="SM00408">
    <property type="entry name" value="IGc2"/>
    <property type="match status" value="2"/>
</dbReference>
<reference evidence="5" key="1">
    <citation type="submission" date="2018-06" db="EMBL/GenBank/DDBJ databases">
        <title>Genome assembly of Danube salmon.</title>
        <authorList>
            <person name="Macqueen D.J."/>
            <person name="Gundappa M.K."/>
        </authorList>
    </citation>
    <scope>NUCLEOTIDE SEQUENCE [LARGE SCALE GENOMIC DNA]</scope>
</reference>
<dbReference type="Ensembl" id="ENSHHUT00000006724.1">
    <property type="protein sequence ID" value="ENSHHUP00000006528.1"/>
    <property type="gene ID" value="ENSHHUG00000004015.1"/>
</dbReference>
<sequence length="517" mass="57485">MIGLLSIKLSNSFLKKIPVLFCIKVFPFDAMWLCKTTSVMLVITLTLPGVCGSNWKVTFNDAAPCALRGSSVVFGCSYIYPSDQTITNTFWYFSSQWENNDLFLAQEYRGRVEYLGNKNNNCTLRMNNLNSSNAKQYHFRFETVNEAGKTNAWSSKTKVSLSLTGLTTKVQPATVREGERVTLMCVTTCTPSDHPTIVWSRDGHSVSNTEFLASSEDSGRYRCAVQGQESLNSAPVSLDVKYAPRNTLVSVSPSGPVIEGSSVNLTCSSHANPAVENYTWFKKDGADTSLTGSGDVLRLTSLTSSDSGQYFCEARNREGAHNSTVLSLILQDTDTVQMPVYISSAATVFMVIILLVFLWMWKSPFKLCQKTAVDKKDQNPVLSSRRTSNEPATQETRMEEQENALYANVQLPPSHTHHQDSSLYSVVEPPPPQNPPDPHYASFDFQQFHSSIDKAQLSGLHEDDVVYSTMKPRQANMTDNLQYASIQFPLPRPSARPEERLEVDDSVIYSTVAKPEA</sequence>
<dbReference type="InterPro" id="IPR003989">
    <property type="entry name" value="VCAM-1"/>
</dbReference>
<dbReference type="GO" id="GO:0098609">
    <property type="term" value="P:cell-cell adhesion"/>
    <property type="evidence" value="ECO:0007669"/>
    <property type="project" value="InterPro"/>
</dbReference>
<dbReference type="InterPro" id="IPR013783">
    <property type="entry name" value="Ig-like_fold"/>
</dbReference>
<dbReference type="PANTHER" id="PTHR46013">
    <property type="entry name" value="VASCULAR CELL ADHESION MOLECULE 1"/>
    <property type="match status" value="1"/>
</dbReference>
<dbReference type="Pfam" id="PF13895">
    <property type="entry name" value="Ig_2"/>
    <property type="match status" value="1"/>
</dbReference>
<dbReference type="GO" id="GO:0016020">
    <property type="term" value="C:membrane"/>
    <property type="evidence" value="ECO:0007669"/>
    <property type="project" value="InterPro"/>
</dbReference>
<evidence type="ECO:0000256" key="1">
    <source>
        <dbReference type="SAM" id="MobiDB-lite"/>
    </source>
</evidence>
<dbReference type="SMART" id="SM00409">
    <property type="entry name" value="IG"/>
    <property type="match status" value="3"/>
</dbReference>
<proteinExistence type="predicted"/>
<evidence type="ECO:0000313" key="4">
    <source>
        <dbReference type="Ensembl" id="ENSHHUP00000006528.1"/>
    </source>
</evidence>
<feature type="region of interest" description="Disordered" evidence="1">
    <location>
        <begin position="412"/>
        <end position="436"/>
    </location>
</feature>
<dbReference type="Gene3D" id="2.60.40.10">
    <property type="entry name" value="Immunoglobulins"/>
    <property type="match status" value="3"/>
</dbReference>
<dbReference type="PANTHER" id="PTHR46013:SF4">
    <property type="entry name" value="B-CELL RECEPTOR CD22-RELATED"/>
    <property type="match status" value="1"/>
</dbReference>
<keyword evidence="2" id="KW-0472">Membrane</keyword>
<protein>
    <recommendedName>
        <fullName evidence="3">Ig-like domain-containing protein</fullName>
    </recommendedName>
</protein>
<dbReference type="GeneTree" id="ENSGT01010000222294"/>
<feature type="domain" description="Ig-like" evidence="3">
    <location>
        <begin position="244"/>
        <end position="327"/>
    </location>
</feature>
<dbReference type="Pfam" id="PF13927">
    <property type="entry name" value="Ig_3"/>
    <property type="match status" value="1"/>
</dbReference>
<feature type="domain" description="Ig-like" evidence="3">
    <location>
        <begin position="157"/>
        <end position="237"/>
    </location>
</feature>